<evidence type="ECO:0000313" key="2">
    <source>
        <dbReference type="Proteomes" id="UP001732700"/>
    </source>
</evidence>
<reference evidence="1" key="2">
    <citation type="submission" date="2025-09" db="UniProtKB">
        <authorList>
            <consortium name="EnsemblPlants"/>
        </authorList>
    </citation>
    <scope>IDENTIFICATION</scope>
</reference>
<reference evidence="1" key="1">
    <citation type="submission" date="2021-05" db="EMBL/GenBank/DDBJ databases">
        <authorList>
            <person name="Scholz U."/>
            <person name="Mascher M."/>
            <person name="Fiebig A."/>
        </authorList>
    </citation>
    <scope>NUCLEOTIDE SEQUENCE [LARGE SCALE GENOMIC DNA]</scope>
</reference>
<sequence>MSTPKAEEGRSAGQRKITLGLNPPSNSGDEEYLCRAVAWLSWKPSGEIGENPAGTHRIRSMGDQEETRPSKKARASLGSGGLTAFALRLGKQLAEGDGNVAFSPLSVYTTLGLVAAGARGETLDEILAVLGASSPDDVADFVRSLAADPSGSAGPLITYAYGVFHQEDMELTPAYCNTAAESYKAEIRAVDFAKGDPEKIREEINKWAEAETNNLISEILPEDSLNHLSRFVLTNAIYFKGVWENHFPETLTENREFHRLGGAAVDVPFMTFGPGDRSLFLSYHKEFKVLKLPYKTGEASAAPQARYSMCVFLPGKRDGLRAMVDALAAGGSVLDHVPKYPSNVRKVLLPKFKLSFFCRLAEVLKSLGLVDAFSGGADLSGLVKKSSCDMCLDEVYHKAVVEVNEEGTKAAACTAVVARMMCAMVTSSKEFVADHPFAFYIVEEVSGAVVFAGHVLDPSTSQ</sequence>
<protein>
    <submittedName>
        <fullName evidence="1">Uncharacterized protein</fullName>
    </submittedName>
</protein>
<name>A0ACD5XDP9_AVESA</name>
<evidence type="ECO:0000313" key="1">
    <source>
        <dbReference type="EnsemblPlants" id="AVESA.00010b.r2.4DG0777440.1.CDS"/>
    </source>
</evidence>
<proteinExistence type="predicted"/>
<accession>A0ACD5XDP9</accession>
<organism evidence="1 2">
    <name type="scientific">Avena sativa</name>
    <name type="common">Oat</name>
    <dbReference type="NCBI Taxonomy" id="4498"/>
    <lineage>
        <taxon>Eukaryota</taxon>
        <taxon>Viridiplantae</taxon>
        <taxon>Streptophyta</taxon>
        <taxon>Embryophyta</taxon>
        <taxon>Tracheophyta</taxon>
        <taxon>Spermatophyta</taxon>
        <taxon>Magnoliopsida</taxon>
        <taxon>Liliopsida</taxon>
        <taxon>Poales</taxon>
        <taxon>Poaceae</taxon>
        <taxon>BOP clade</taxon>
        <taxon>Pooideae</taxon>
        <taxon>Poodae</taxon>
        <taxon>Poeae</taxon>
        <taxon>Poeae Chloroplast Group 1 (Aveneae type)</taxon>
        <taxon>Aveninae</taxon>
        <taxon>Avena</taxon>
    </lineage>
</organism>
<dbReference type="Proteomes" id="UP001732700">
    <property type="component" value="Chromosome 4D"/>
</dbReference>
<dbReference type="EnsemblPlants" id="AVESA.00010b.r2.4DG0777440.1">
    <property type="protein sequence ID" value="AVESA.00010b.r2.4DG0777440.1.CDS"/>
    <property type="gene ID" value="AVESA.00010b.r2.4DG0777440"/>
</dbReference>
<keyword evidence="2" id="KW-1185">Reference proteome</keyword>